<feature type="chain" id="PRO_5019413290" description="FZ domain-containing protein" evidence="2">
    <location>
        <begin position="36"/>
        <end position="635"/>
    </location>
</feature>
<evidence type="ECO:0000313" key="4">
    <source>
        <dbReference type="Proteomes" id="UP000283895"/>
    </source>
</evidence>
<protein>
    <recommendedName>
        <fullName evidence="5">FZ domain-containing protein</fullName>
    </recommendedName>
</protein>
<keyword evidence="2" id="KW-0732">Signal</keyword>
<feature type="transmembrane region" description="Helical" evidence="1">
    <location>
        <begin position="607"/>
        <end position="630"/>
    </location>
</feature>
<dbReference type="Proteomes" id="UP000283895">
    <property type="component" value="Unassembled WGS sequence"/>
</dbReference>
<organism evidence="3 4">
    <name type="scientific">Cytospora schulzeri</name>
    <dbReference type="NCBI Taxonomy" id="448051"/>
    <lineage>
        <taxon>Eukaryota</taxon>
        <taxon>Fungi</taxon>
        <taxon>Dikarya</taxon>
        <taxon>Ascomycota</taxon>
        <taxon>Pezizomycotina</taxon>
        <taxon>Sordariomycetes</taxon>
        <taxon>Sordariomycetidae</taxon>
        <taxon>Diaporthales</taxon>
        <taxon>Cytosporaceae</taxon>
        <taxon>Cytospora</taxon>
    </lineage>
</organism>
<dbReference type="AlphaFoldDB" id="A0A423WRI5"/>
<dbReference type="STRING" id="356882.A0A423WRI5"/>
<dbReference type="EMBL" id="LKEA01000011">
    <property type="protein sequence ID" value="ROW06037.1"/>
    <property type="molecule type" value="Genomic_DNA"/>
</dbReference>
<dbReference type="Pfam" id="PF12929">
    <property type="entry name" value="Mid1"/>
    <property type="match status" value="1"/>
</dbReference>
<proteinExistence type="predicted"/>
<sequence>MQLSILQSRLVASAIATILLLILYLSLFPPQLAFAEEINHDSPIIFDDDTMVDGLDAELEDSDGTYEPDFGVFDRSILGRVAKRDIIQLSNNVPNQMNLNAGGFLIYHLDGSQLSTGDEEESTTLELRGEPAGLQEEEQDVFVDWDGEVKLSKRAKERMVYISANTCLQPSGNKSAGEPPQLTLYVSNSTNNTSPGPSAAASEQVARNFTQGAVMLNVTASDDLWISVAANNVSSEFSGIYNFQIAASVDAWYHSYNESMADELFWVDSDTTSVLLITQNLTTSRDTAVGEGLVASKPYVMFAQNDDDPSINGLRYSYCGLGNYAQIAAVRNGQDTTQVTTGITKRGAGGFPKQQFYFSGLNASSKYQGILARNANATTNPNIPGGGGHVLRSTTFNTKSNGANCNLVFNLTFCDEVAYAVPSNNVTFPNTTLLGEFYDNYALSLYDGFNKSLQQTPCEAPDTQQFSLVRNCTTCRSAYKDWLCSVTIPRCEDFSATDNWLQPRAINQTFPDGTNLNPDMLTHYTSYQDQSSFLNSRNPLIDQVVKPGPYKEVLPCAELCYDLVQSCPAALGFSCPRPWLKGFNTSYGLRSPASEQGNITCNYPGSFHYYAGAAGLAVPWLLTSGLFLLASATVW</sequence>
<dbReference type="GO" id="GO:0005262">
    <property type="term" value="F:calcium channel activity"/>
    <property type="evidence" value="ECO:0007669"/>
    <property type="project" value="InterPro"/>
</dbReference>
<comment type="caution">
    <text evidence="3">The sequence shown here is derived from an EMBL/GenBank/DDBJ whole genome shotgun (WGS) entry which is preliminary data.</text>
</comment>
<dbReference type="PANTHER" id="PTHR39142">
    <property type="entry name" value="MID1P"/>
    <property type="match status" value="1"/>
</dbReference>
<keyword evidence="4" id="KW-1185">Reference proteome</keyword>
<name>A0A423WRI5_9PEZI</name>
<evidence type="ECO:0000256" key="2">
    <source>
        <dbReference type="SAM" id="SignalP"/>
    </source>
</evidence>
<evidence type="ECO:0000313" key="3">
    <source>
        <dbReference type="EMBL" id="ROW06037.1"/>
    </source>
</evidence>
<evidence type="ECO:0000256" key="1">
    <source>
        <dbReference type="SAM" id="Phobius"/>
    </source>
</evidence>
<reference evidence="3 4" key="1">
    <citation type="submission" date="2015-09" db="EMBL/GenBank/DDBJ databases">
        <title>Host preference determinants of Valsa canker pathogens revealed by comparative genomics.</title>
        <authorList>
            <person name="Yin Z."/>
            <person name="Huang L."/>
        </authorList>
    </citation>
    <scope>NUCLEOTIDE SEQUENCE [LARGE SCALE GENOMIC DNA]</scope>
    <source>
        <strain evidence="3 4">03-1</strain>
    </source>
</reference>
<evidence type="ECO:0008006" key="5">
    <source>
        <dbReference type="Google" id="ProtNLM"/>
    </source>
</evidence>
<dbReference type="PANTHER" id="PTHR39142:SF1">
    <property type="entry name" value="AEL197CP"/>
    <property type="match status" value="1"/>
</dbReference>
<dbReference type="OrthoDB" id="5405745at2759"/>
<keyword evidence="1" id="KW-0812">Transmembrane</keyword>
<dbReference type="InterPro" id="IPR024338">
    <property type="entry name" value="MID1/Yam8"/>
</dbReference>
<accession>A0A423WRI5</accession>
<feature type="signal peptide" evidence="2">
    <location>
        <begin position="1"/>
        <end position="35"/>
    </location>
</feature>
<keyword evidence="1" id="KW-0472">Membrane</keyword>
<gene>
    <name evidence="3" type="ORF">VMCG_04689</name>
</gene>
<dbReference type="GO" id="GO:0098703">
    <property type="term" value="P:calcium ion import across plasma membrane"/>
    <property type="evidence" value="ECO:0007669"/>
    <property type="project" value="InterPro"/>
</dbReference>
<keyword evidence="1" id="KW-1133">Transmembrane helix</keyword>